<proteinExistence type="predicted"/>
<sequence length="346" mass="37194">MKTNPLKVLLLGWDTPNVSTEVVPPTTTLLQALAPRAELTLLLPRISEPMRLSSVVQTTGLGNLTAEELVLLEALYESDKSQTLQWPEAPYRGASLEQDGSPNGVPAAPYIGRSDDGSNASASPALEFAAPDEISAGTVEVGEAADLGSDNVAPYSGTTEFAREEVVAQPTEAPSAPSHNEAPAPAVPANWMTQLPVHQSILDVATAALQALPTDDASLNFRVIQYARLATRLAASQDFAVIYASDWQSWLAGMEIRQLTGKPLVLHVYSLAQERNTPADRGWVTELERIALRRADLVLTANADLALRVIELHDVSPQRVRRLSRAATQEADLLAETILSALREVS</sequence>
<dbReference type="RefSeq" id="WP_245119161.1">
    <property type="nucleotide sequence ID" value="NZ_CP095061.1"/>
</dbReference>
<reference evidence="3" key="1">
    <citation type="submission" date="2022-04" db="EMBL/GenBank/DDBJ databases">
        <title>Hymenobacter sp. isolated from the air.</title>
        <authorList>
            <person name="Won M."/>
            <person name="Lee C.-M."/>
            <person name="Woen H.-Y."/>
            <person name="Kwon S.-W."/>
        </authorList>
    </citation>
    <scope>NUCLEOTIDE SEQUENCE</scope>
    <source>
        <strain evidence="3">5420S-77</strain>
    </source>
</reference>
<accession>A0ABY4G2Z0</accession>
<dbReference type="Proteomes" id="UP000830401">
    <property type="component" value="Chromosome"/>
</dbReference>
<feature type="domain" description="Glycosyltransferase subfamily 4-like N-terminal" evidence="2">
    <location>
        <begin position="207"/>
        <end position="323"/>
    </location>
</feature>
<organism evidence="3 4">
    <name type="scientific">Hymenobacter volaticus</name>
    <dbReference type="NCBI Taxonomy" id="2932254"/>
    <lineage>
        <taxon>Bacteria</taxon>
        <taxon>Pseudomonadati</taxon>
        <taxon>Bacteroidota</taxon>
        <taxon>Cytophagia</taxon>
        <taxon>Cytophagales</taxon>
        <taxon>Hymenobacteraceae</taxon>
        <taxon>Hymenobacter</taxon>
    </lineage>
</organism>
<evidence type="ECO:0000259" key="2">
    <source>
        <dbReference type="Pfam" id="PF13579"/>
    </source>
</evidence>
<gene>
    <name evidence="3" type="ORF">MUN86_16535</name>
</gene>
<evidence type="ECO:0000313" key="4">
    <source>
        <dbReference type="Proteomes" id="UP000830401"/>
    </source>
</evidence>
<evidence type="ECO:0000313" key="3">
    <source>
        <dbReference type="EMBL" id="UOQ65152.1"/>
    </source>
</evidence>
<dbReference type="SUPFAM" id="SSF53756">
    <property type="entry name" value="UDP-Glycosyltransferase/glycogen phosphorylase"/>
    <property type="match status" value="1"/>
</dbReference>
<protein>
    <submittedName>
        <fullName evidence="3">Glycosyltransferase</fullName>
    </submittedName>
</protein>
<keyword evidence="4" id="KW-1185">Reference proteome</keyword>
<dbReference type="Gene3D" id="3.40.50.2000">
    <property type="entry name" value="Glycogen Phosphorylase B"/>
    <property type="match status" value="1"/>
</dbReference>
<evidence type="ECO:0000256" key="1">
    <source>
        <dbReference type="SAM" id="MobiDB-lite"/>
    </source>
</evidence>
<name>A0ABY4G2Z0_9BACT</name>
<dbReference type="Pfam" id="PF13579">
    <property type="entry name" value="Glyco_trans_4_4"/>
    <property type="match status" value="1"/>
</dbReference>
<dbReference type="InterPro" id="IPR028098">
    <property type="entry name" value="Glyco_trans_4-like_N"/>
</dbReference>
<dbReference type="EMBL" id="CP095061">
    <property type="protein sequence ID" value="UOQ65152.1"/>
    <property type="molecule type" value="Genomic_DNA"/>
</dbReference>
<feature type="region of interest" description="Disordered" evidence="1">
    <location>
        <begin position="93"/>
        <end position="122"/>
    </location>
</feature>